<dbReference type="GO" id="GO:0016151">
    <property type="term" value="F:nickel cation binding"/>
    <property type="evidence" value="ECO:0007669"/>
    <property type="project" value="UniProtKB-UniRule"/>
</dbReference>
<keyword evidence="3" id="KW-0963">Cytoplasm</keyword>
<dbReference type="Proteomes" id="UP000184420">
    <property type="component" value="Unassembled WGS sequence"/>
</dbReference>
<reference evidence="4 5" key="1">
    <citation type="submission" date="2016-11" db="EMBL/GenBank/DDBJ databases">
        <authorList>
            <person name="Jaros S."/>
            <person name="Januszkiewicz K."/>
            <person name="Wedrychowicz H."/>
        </authorList>
    </citation>
    <scope>NUCLEOTIDE SEQUENCE [LARGE SCALE GENOMIC DNA]</scope>
    <source>
        <strain evidence="4 5">DSM 27406</strain>
    </source>
</reference>
<keyword evidence="1 3" id="KW-0996">Nickel insertion</keyword>
<comment type="function">
    <text evidence="3">Required for maturation of urease via the functional incorporation of the urease nickel metallocenter.</text>
</comment>
<dbReference type="PANTHER" id="PTHR33620">
    <property type="entry name" value="UREASE ACCESSORY PROTEIN F"/>
    <property type="match status" value="1"/>
</dbReference>
<evidence type="ECO:0000256" key="3">
    <source>
        <dbReference type="HAMAP-Rule" id="MF_01385"/>
    </source>
</evidence>
<keyword evidence="2 3" id="KW-0143">Chaperone</keyword>
<evidence type="ECO:0000256" key="1">
    <source>
        <dbReference type="ARBA" id="ARBA00022988"/>
    </source>
</evidence>
<comment type="subunit">
    <text evidence="3">UreD, UreF and UreG form a complex that acts as a GTP-hydrolysis-dependent molecular chaperone, activating the urease apoprotein by helping to assemble the nickel containing metallocenter of UreC. The UreE protein probably delivers the nickel.</text>
</comment>
<dbReference type="AlphaFoldDB" id="A0A1M7IV74"/>
<dbReference type="HAMAP" id="MF_01385">
    <property type="entry name" value="UreF"/>
    <property type="match status" value="1"/>
</dbReference>
<dbReference type="Gene3D" id="1.10.4190.10">
    <property type="entry name" value="Urease accessory protein UreF"/>
    <property type="match status" value="1"/>
</dbReference>
<organism evidence="4 5">
    <name type="scientific">Chitinophaga jiangningensis</name>
    <dbReference type="NCBI Taxonomy" id="1419482"/>
    <lineage>
        <taxon>Bacteria</taxon>
        <taxon>Pseudomonadati</taxon>
        <taxon>Bacteroidota</taxon>
        <taxon>Chitinophagia</taxon>
        <taxon>Chitinophagales</taxon>
        <taxon>Chitinophagaceae</taxon>
        <taxon>Chitinophaga</taxon>
    </lineage>
</organism>
<proteinExistence type="inferred from homology"/>
<sequence>MQKLLTLLQVNDSMFPIGSFTHSYGLESYVNAGIVHDNASAAEYARTMLEHSIYYNDAAFLYKTLALAGGKKGWDQLTELDTLVTALKAPYEIRDASKKLAIRFLKLANELKVYPICKKYAEAIQTEALHGHYAIAFGLYVKAAGITTEDALSAFYYNTLNGIITNCAKTVPISQTAGQKILFLLQPVITKLVNKQKDMDEQQLGLCCIGQEIKCMQHEKLYTRIYIS</sequence>
<dbReference type="RefSeq" id="WP_073084951.1">
    <property type="nucleotide sequence ID" value="NZ_FRBL01000008.1"/>
</dbReference>
<evidence type="ECO:0000313" key="4">
    <source>
        <dbReference type="EMBL" id="SHM44578.1"/>
    </source>
</evidence>
<protein>
    <recommendedName>
        <fullName evidence="3">Urease accessory protein UreF</fullName>
    </recommendedName>
</protein>
<dbReference type="Pfam" id="PF01730">
    <property type="entry name" value="UreF"/>
    <property type="match status" value="1"/>
</dbReference>
<evidence type="ECO:0000313" key="5">
    <source>
        <dbReference type="Proteomes" id="UP000184420"/>
    </source>
</evidence>
<dbReference type="OrthoDB" id="9798772at2"/>
<keyword evidence="5" id="KW-1185">Reference proteome</keyword>
<dbReference type="InterPro" id="IPR038277">
    <property type="entry name" value="UreF_sf"/>
</dbReference>
<evidence type="ECO:0000256" key="2">
    <source>
        <dbReference type="ARBA" id="ARBA00023186"/>
    </source>
</evidence>
<comment type="subcellular location">
    <subcellularLocation>
        <location evidence="3">Cytoplasm</location>
    </subcellularLocation>
</comment>
<dbReference type="InterPro" id="IPR002639">
    <property type="entry name" value="UreF"/>
</dbReference>
<gene>
    <name evidence="3" type="primary">ureF</name>
    <name evidence="4" type="ORF">SAMN05444266_108107</name>
</gene>
<dbReference type="STRING" id="1419482.SAMN05444266_108107"/>
<dbReference type="PIRSF" id="PIRSF009467">
    <property type="entry name" value="Ureas_acces_UreF"/>
    <property type="match status" value="1"/>
</dbReference>
<dbReference type="PANTHER" id="PTHR33620:SF1">
    <property type="entry name" value="UREASE ACCESSORY PROTEIN F"/>
    <property type="match status" value="1"/>
</dbReference>
<accession>A0A1M7IV74</accession>
<dbReference type="EMBL" id="FRBL01000008">
    <property type="protein sequence ID" value="SHM44578.1"/>
    <property type="molecule type" value="Genomic_DNA"/>
</dbReference>
<dbReference type="GO" id="GO:0005737">
    <property type="term" value="C:cytoplasm"/>
    <property type="evidence" value="ECO:0007669"/>
    <property type="project" value="UniProtKB-SubCell"/>
</dbReference>
<name>A0A1M7IV74_9BACT</name>
<comment type="similarity">
    <text evidence="3">Belongs to the UreF family.</text>
</comment>